<dbReference type="Proteomes" id="UP000887563">
    <property type="component" value="Unplaced"/>
</dbReference>
<accession>A0A914L1R5</accession>
<feature type="domain" description="HAT C-terminal dimerisation" evidence="1">
    <location>
        <begin position="106"/>
        <end position="184"/>
    </location>
</feature>
<dbReference type="InterPro" id="IPR052865">
    <property type="entry name" value="Zinc_finger_BED"/>
</dbReference>
<dbReference type="GO" id="GO:0005634">
    <property type="term" value="C:nucleus"/>
    <property type="evidence" value="ECO:0007669"/>
    <property type="project" value="TreeGrafter"/>
</dbReference>
<name>A0A914L1R5_MELIC</name>
<sequence length="185" mass="21401">MEEKNSDIQPIKKRKISTSALDPIGQFLGDFEINSSNETTISQFELEINQYLMDSHIARDSDPLVYWRNKTLWPNLQQMAKIYLAAPPSSVESERVFSTLGSIFKEINQYLMDSHIARDSDPLVYWRNKTLWPNLQQMAKIYLAAPPSSVESERVFSTLGGIYKPKRTSLKEENAKKQLFLHHHL</sequence>
<dbReference type="PANTHER" id="PTHR47241">
    <property type="entry name" value="FINGER PROTEIN, PUTATIVE-RELATED"/>
    <property type="match status" value="1"/>
</dbReference>
<dbReference type="Pfam" id="PF05699">
    <property type="entry name" value="Dimer_Tnp_hAT"/>
    <property type="match status" value="2"/>
</dbReference>
<keyword evidence="2" id="KW-1185">Reference proteome</keyword>
<protein>
    <submittedName>
        <fullName evidence="3">HAT C-terminal dimerisation domain-containing protein</fullName>
    </submittedName>
</protein>
<evidence type="ECO:0000259" key="1">
    <source>
        <dbReference type="Pfam" id="PF05699"/>
    </source>
</evidence>
<proteinExistence type="predicted"/>
<organism evidence="2 3">
    <name type="scientific">Meloidogyne incognita</name>
    <name type="common">Southern root-knot nematode worm</name>
    <name type="synonym">Oxyuris incognita</name>
    <dbReference type="NCBI Taxonomy" id="6306"/>
    <lineage>
        <taxon>Eukaryota</taxon>
        <taxon>Metazoa</taxon>
        <taxon>Ecdysozoa</taxon>
        <taxon>Nematoda</taxon>
        <taxon>Chromadorea</taxon>
        <taxon>Rhabditida</taxon>
        <taxon>Tylenchina</taxon>
        <taxon>Tylenchomorpha</taxon>
        <taxon>Tylenchoidea</taxon>
        <taxon>Meloidogynidae</taxon>
        <taxon>Meloidogyninae</taxon>
        <taxon>Meloidogyne</taxon>
        <taxon>Meloidogyne incognita group</taxon>
    </lineage>
</organism>
<dbReference type="PANTHER" id="PTHR47241:SF1">
    <property type="entry name" value="BED-TYPE DOMAIN-CONTAINING PROTEIN"/>
    <property type="match status" value="1"/>
</dbReference>
<dbReference type="InterPro" id="IPR012337">
    <property type="entry name" value="RNaseH-like_sf"/>
</dbReference>
<feature type="domain" description="HAT C-terminal dimerisation" evidence="1">
    <location>
        <begin position="47"/>
        <end position="103"/>
    </location>
</feature>
<evidence type="ECO:0000313" key="3">
    <source>
        <dbReference type="WBParaSite" id="Minc3s00226g08030"/>
    </source>
</evidence>
<dbReference type="GO" id="GO:0046983">
    <property type="term" value="F:protein dimerization activity"/>
    <property type="evidence" value="ECO:0007669"/>
    <property type="project" value="InterPro"/>
</dbReference>
<dbReference type="SUPFAM" id="SSF53098">
    <property type="entry name" value="Ribonuclease H-like"/>
    <property type="match status" value="2"/>
</dbReference>
<evidence type="ECO:0000313" key="2">
    <source>
        <dbReference type="Proteomes" id="UP000887563"/>
    </source>
</evidence>
<dbReference type="InterPro" id="IPR008906">
    <property type="entry name" value="HATC_C_dom"/>
</dbReference>
<dbReference type="WBParaSite" id="Minc3s00226g08030">
    <property type="protein sequence ID" value="Minc3s00226g08030"/>
    <property type="gene ID" value="Minc3s00226g08030"/>
</dbReference>
<dbReference type="AlphaFoldDB" id="A0A914L1R5"/>
<reference evidence="3" key="1">
    <citation type="submission" date="2022-11" db="UniProtKB">
        <authorList>
            <consortium name="WormBaseParasite"/>
        </authorList>
    </citation>
    <scope>IDENTIFICATION</scope>
</reference>